<accession>A0ABY4RSB5</accession>
<sequence>MDGGLEAADLGVPRCTEADRRAGCFGFNAGRLRPDVKKACETSR</sequence>
<dbReference type="Proteomes" id="UP001057134">
    <property type="component" value="Chromosome"/>
</dbReference>
<reference evidence="1" key="1">
    <citation type="submission" date="2018-02" db="EMBL/GenBank/DDBJ databases">
        <authorList>
            <person name="Kim S.-K."/>
            <person name="Jung H.-I."/>
            <person name="Lee S.-W."/>
        </authorList>
    </citation>
    <scope>NUCLEOTIDE SEQUENCE</scope>
    <source>
        <strain evidence="1">SK3146</strain>
    </source>
</reference>
<evidence type="ECO:0000313" key="1">
    <source>
        <dbReference type="EMBL" id="UQZ84277.1"/>
    </source>
</evidence>
<dbReference type="EMBL" id="CP027059">
    <property type="protein sequence ID" value="UQZ84277.1"/>
    <property type="molecule type" value="Genomic_DNA"/>
</dbReference>
<organism evidence="1 2">
    <name type="scientific">Paenibacillus konkukensis</name>
    <dbReference type="NCBI Taxonomy" id="2020716"/>
    <lineage>
        <taxon>Bacteria</taxon>
        <taxon>Bacillati</taxon>
        <taxon>Bacillota</taxon>
        <taxon>Bacilli</taxon>
        <taxon>Bacillales</taxon>
        <taxon>Paenibacillaceae</taxon>
        <taxon>Paenibacillus</taxon>
    </lineage>
</organism>
<reference evidence="1" key="2">
    <citation type="journal article" date="2021" name="J Anim Sci Technol">
        <title>Complete genome sequence of Paenibacillus konkukensis sp. nov. SK3146 as a potential probiotic strain.</title>
        <authorList>
            <person name="Jung H.I."/>
            <person name="Park S."/>
            <person name="Niu K.M."/>
            <person name="Lee S.W."/>
            <person name="Kothari D."/>
            <person name="Yi K.J."/>
            <person name="Kim S.K."/>
        </authorList>
    </citation>
    <scope>NUCLEOTIDE SEQUENCE</scope>
    <source>
        <strain evidence="1">SK3146</strain>
    </source>
</reference>
<gene>
    <name evidence="1" type="ORF">SK3146_03512</name>
</gene>
<keyword evidence="2" id="KW-1185">Reference proteome</keyword>
<evidence type="ECO:0000313" key="2">
    <source>
        <dbReference type="Proteomes" id="UP001057134"/>
    </source>
</evidence>
<name>A0ABY4RSB5_9BACL</name>
<proteinExistence type="predicted"/>
<protein>
    <submittedName>
        <fullName evidence="1">Uncharacterized protein</fullName>
    </submittedName>
</protein>